<dbReference type="STRING" id="1159016.SAMN02927937_02849"/>
<dbReference type="InterPro" id="IPR008886">
    <property type="entry name" value="UPF0227/Esterase_YqiA"/>
</dbReference>
<dbReference type="InterPro" id="IPR029058">
    <property type="entry name" value="AB_hydrolase_fold"/>
</dbReference>
<dbReference type="RefSeq" id="WP_091102759.1">
    <property type="nucleotide sequence ID" value="NZ_FNXE01000069.1"/>
</dbReference>
<name>A0A1H6MYV6_9FLAO</name>
<evidence type="ECO:0000313" key="1">
    <source>
        <dbReference type="EMBL" id="SEI03041.1"/>
    </source>
</evidence>
<gene>
    <name evidence="1" type="ORF">SAMN02927937_02849</name>
</gene>
<dbReference type="Gene3D" id="3.40.50.1820">
    <property type="entry name" value="alpha/beta hydrolase"/>
    <property type="match status" value="1"/>
</dbReference>
<dbReference type="Pfam" id="PF05728">
    <property type="entry name" value="UPF0227"/>
    <property type="match status" value="1"/>
</dbReference>
<accession>A0A1H6MYV6</accession>
<protein>
    <submittedName>
        <fullName evidence="1">Uncharacterized protein family (UPF0227)</fullName>
    </submittedName>
</protein>
<dbReference type="Proteomes" id="UP000199634">
    <property type="component" value="Unassembled WGS sequence"/>
</dbReference>
<evidence type="ECO:0000313" key="2">
    <source>
        <dbReference type="Proteomes" id="UP000199634"/>
    </source>
</evidence>
<reference evidence="1 2" key="1">
    <citation type="submission" date="2016-10" db="EMBL/GenBank/DDBJ databases">
        <authorList>
            <person name="de Groot N.N."/>
        </authorList>
    </citation>
    <scope>NUCLEOTIDE SEQUENCE [LARGE SCALE GENOMIC DNA]</scope>
    <source>
        <strain evidence="1 2">CGMCC 1.10825</strain>
    </source>
</reference>
<dbReference type="EMBL" id="FNXE01000069">
    <property type="protein sequence ID" value="SEI03041.1"/>
    <property type="molecule type" value="Genomic_DNA"/>
</dbReference>
<dbReference type="AlphaFoldDB" id="A0A1H6MYV6"/>
<dbReference type="OrthoDB" id="1432155at2"/>
<sequence>MQYIYIHGFGTTGAGSNKFKKIKNYADENGAVAIALEWNEFQTDIISQLTQQINDQVDIEKPFCFIGSSTGGNFAYQLMELFSGSNVNASFILINPLLNVVQRKIDNHLFTVQLANQLKNPSENLSNGLIILGENDEVLDYNYTHQHLHKNNQIITGKWNHTLSNLETDCFIELITTFTNNNLK</sequence>
<organism evidence="1 2">
    <name type="scientific">Paenimyroides marinum</name>
    <dbReference type="NCBI Taxonomy" id="1159016"/>
    <lineage>
        <taxon>Bacteria</taxon>
        <taxon>Pseudomonadati</taxon>
        <taxon>Bacteroidota</taxon>
        <taxon>Flavobacteriia</taxon>
        <taxon>Flavobacteriales</taxon>
        <taxon>Flavobacteriaceae</taxon>
        <taxon>Paenimyroides</taxon>
    </lineage>
</organism>
<proteinExistence type="predicted"/>
<keyword evidence="2" id="KW-1185">Reference proteome</keyword>
<dbReference type="SUPFAM" id="SSF53474">
    <property type="entry name" value="alpha/beta-Hydrolases"/>
    <property type="match status" value="1"/>
</dbReference>